<dbReference type="EMBL" id="JAATEJ010000019">
    <property type="protein sequence ID" value="NJP46152.1"/>
    <property type="molecule type" value="Genomic_DNA"/>
</dbReference>
<gene>
    <name evidence="2" type="ORF">HCN08_22490</name>
</gene>
<sequence length="318" mass="31327">MRNAGGLRRSHRRLRLTIAALAAMVAGFAAALPAASASDAGVLADAAISPHTVTGGEPATGTVILVGPVDTDTVVTLESTDTSVLTVPATVTVPAGAGSATFTVTTLAFHGPGEFACVYATAGGVTAIPCLNSNPAPSGPVATAVTFTPATVGGGSPVTGKVKLSAAADSDTGLIHLVSSDPAVLAVPESVLATTGSDTTPFPVTTSAVSTTRIVTVTATADGGSASGTLTITPATAPPTTDTVTITKAEWKKGLLKVSATGSNPDAILSVYLTASDSLMFPLANKGGGTYEAQHQWLDNPRSITVRSSLGGSDTAST</sequence>
<accession>A0ABX0ZU57</accession>
<evidence type="ECO:0000313" key="3">
    <source>
        <dbReference type="Proteomes" id="UP000734511"/>
    </source>
</evidence>
<keyword evidence="3" id="KW-1185">Reference proteome</keyword>
<comment type="caution">
    <text evidence="2">The sequence shown here is derived from an EMBL/GenBank/DDBJ whole genome shotgun (WGS) entry which is preliminary data.</text>
</comment>
<reference evidence="2 3" key="1">
    <citation type="submission" date="2020-03" db="EMBL/GenBank/DDBJ databases">
        <title>WGS of actinomycetes isolated from Thailand.</title>
        <authorList>
            <person name="Thawai C."/>
        </authorList>
    </citation>
    <scope>NUCLEOTIDE SEQUENCE [LARGE SCALE GENOMIC DNA]</scope>
    <source>
        <strain evidence="2 3">PRB2-1</strain>
    </source>
</reference>
<evidence type="ECO:0000256" key="1">
    <source>
        <dbReference type="SAM" id="SignalP"/>
    </source>
</evidence>
<dbReference type="Proteomes" id="UP000734511">
    <property type="component" value="Unassembled WGS sequence"/>
</dbReference>
<protein>
    <submittedName>
        <fullName evidence="2">Uncharacterized protein</fullName>
    </submittedName>
</protein>
<organism evidence="2 3">
    <name type="scientific">Actinacidiphila epipremni</name>
    <dbReference type="NCBI Taxonomy" id="2053013"/>
    <lineage>
        <taxon>Bacteria</taxon>
        <taxon>Bacillati</taxon>
        <taxon>Actinomycetota</taxon>
        <taxon>Actinomycetes</taxon>
        <taxon>Kitasatosporales</taxon>
        <taxon>Streptomycetaceae</taxon>
        <taxon>Actinacidiphila</taxon>
    </lineage>
</organism>
<feature type="chain" id="PRO_5045578713" evidence="1">
    <location>
        <begin position="32"/>
        <end position="318"/>
    </location>
</feature>
<evidence type="ECO:0000313" key="2">
    <source>
        <dbReference type="EMBL" id="NJP46152.1"/>
    </source>
</evidence>
<keyword evidence="1" id="KW-0732">Signal</keyword>
<feature type="signal peptide" evidence="1">
    <location>
        <begin position="1"/>
        <end position="31"/>
    </location>
</feature>
<proteinExistence type="predicted"/>
<name>A0ABX0ZU57_9ACTN</name>
<dbReference type="RefSeq" id="WP_167984998.1">
    <property type="nucleotide sequence ID" value="NZ_JAATEJ010000019.1"/>
</dbReference>